<proteinExistence type="predicted"/>
<dbReference type="GO" id="GO:0046856">
    <property type="term" value="P:phosphatidylinositol dephosphorylation"/>
    <property type="evidence" value="ECO:0007669"/>
    <property type="project" value="InterPro"/>
</dbReference>
<feature type="compositionally biased region" description="Basic and acidic residues" evidence="6">
    <location>
        <begin position="965"/>
        <end position="975"/>
    </location>
</feature>
<reference evidence="9" key="2">
    <citation type="submission" date="2025-08" db="UniProtKB">
        <authorList>
            <consortium name="RefSeq"/>
        </authorList>
    </citation>
    <scope>IDENTIFICATION</scope>
    <source>
        <tissue evidence="9">Leaf</tissue>
    </source>
</reference>
<sequence length="975" mass="110953">MEENENENDDRIGGGGGGGGGGGNNDLFCCCLSLFQALCWGDSSSSLSPGAPRDPEVEIRTTTSTMEVGSSAGLLQKFLLYEARSKYYLVGRNKNKTLWRVLEIDRWDLSNLSICEDPRLYSKREFHDLMEQKHAENQPNGGFKLVTKCYGIVGFIKFLGPYYMLLITKRRKIGTICGHAVFAISKSEIITVQNPVLWSTMPNSKDENSRYIFSEASTAEQLATSNVLRYKRLLCTIDLTKGFFFSYSYDIMHSLEKNLSKGETGQVFNDSMFVWNEFLTSGIRNHLKNTTWTVSLVYGFFKQSRLPVSGKHFMFTLIARRSRYFAGTRYLKRGVNEKGRVANDVETEQIVFEDKVGEIPPQITSVVQNRGSIPLYWSQETSAHIFRQNIIIHGKDPNYNATQRHFDDLAKRYGKPITILDLNKRIEKKPRESLLSTEYECAVCYLNNNSSEEDRLKFLQWDLNMHYKKERRDVLESLGKVVADPLDRMGFFYCQINPNSRTQNVLREDTVENFGTHEEHALENKVITNGNYLVKPLKFQRGVLRTNCIDCLDRTNVAQYAYGLAALGRQLHVLKLLDVPNIGLDSPLARYLMDFYQGMGDALALQYVGSSAHNKIFASRKDQCPLITKYCGLIRNFERYYSNAFTDGAKQDAINLFLGYFRPQQGKPALWPLDSDQLYNIRRQGHAFTDENGRSSMKRAVSEGNIRCESSIPLSISNVGQTELHNSLLPQRMNQPLDVTRRSKSASESDSSHGWSSDEIPGENTMWEDRGLDPNGSSFAPVWDTREKEISNRAVPSIMTESEDIKEPLSKPEISTVESVIHGSRSSTNWIHKQEATCDGSIREVICDAGEKEIINSAVPEMMESEYIRDSLGSTPEISMTESALYERHFSPYSPDNYEIKEQRTDKSNFQDLDWSSESSSNEETLDRHAFPDSSYRISSEAEFRKSNFVDLRWLTSGNSSEEENSAREETDVDE</sequence>
<feature type="compositionally biased region" description="Polar residues" evidence="6">
    <location>
        <begin position="910"/>
        <end position="923"/>
    </location>
</feature>
<dbReference type="PANTHER" id="PTHR45738:SF3">
    <property type="entry name" value="OS03G0182400 PROTEIN"/>
    <property type="match status" value="1"/>
</dbReference>
<feature type="region of interest" description="Disordered" evidence="6">
    <location>
        <begin position="728"/>
        <end position="775"/>
    </location>
</feature>
<evidence type="ECO:0000313" key="9">
    <source>
        <dbReference type="RefSeq" id="XP_020104053.1"/>
    </source>
</evidence>
<dbReference type="Pfam" id="PF02383">
    <property type="entry name" value="Syja_N"/>
    <property type="match status" value="1"/>
</dbReference>
<dbReference type="PROSITE" id="PS50275">
    <property type="entry name" value="SAC"/>
    <property type="match status" value="1"/>
</dbReference>
<dbReference type="GeneID" id="109721048"/>
<reference evidence="8" key="1">
    <citation type="journal article" date="2015" name="Nat. Genet.">
        <title>The pineapple genome and the evolution of CAM photosynthesis.</title>
        <authorList>
            <person name="Ming R."/>
            <person name="VanBuren R."/>
            <person name="Wai C.M."/>
            <person name="Tang H."/>
            <person name="Schatz M.C."/>
            <person name="Bowers J.E."/>
            <person name="Lyons E."/>
            <person name="Wang M.L."/>
            <person name="Chen J."/>
            <person name="Biggers E."/>
            <person name="Zhang J."/>
            <person name="Huang L."/>
            <person name="Zhang L."/>
            <person name="Miao W."/>
            <person name="Zhang J."/>
            <person name="Ye Z."/>
            <person name="Miao C."/>
            <person name="Lin Z."/>
            <person name="Wang H."/>
            <person name="Zhou H."/>
            <person name="Yim W.C."/>
            <person name="Priest H.D."/>
            <person name="Zheng C."/>
            <person name="Woodhouse M."/>
            <person name="Edger P.P."/>
            <person name="Guyot R."/>
            <person name="Guo H.B."/>
            <person name="Guo H."/>
            <person name="Zheng G."/>
            <person name="Singh R."/>
            <person name="Sharma A."/>
            <person name="Min X."/>
            <person name="Zheng Y."/>
            <person name="Lee H."/>
            <person name="Gurtowski J."/>
            <person name="Sedlazeck F.J."/>
            <person name="Harkess A."/>
            <person name="McKain M.R."/>
            <person name="Liao Z."/>
            <person name="Fang J."/>
            <person name="Liu J."/>
            <person name="Zhang X."/>
            <person name="Zhang Q."/>
            <person name="Hu W."/>
            <person name="Qin Y."/>
            <person name="Wang K."/>
            <person name="Chen L.Y."/>
            <person name="Shirley N."/>
            <person name="Lin Y.R."/>
            <person name="Liu L.Y."/>
            <person name="Hernandez A.G."/>
            <person name="Wright C.L."/>
            <person name="Bulone V."/>
            <person name="Tuskan G.A."/>
            <person name="Heath K."/>
            <person name="Zee F."/>
            <person name="Moore P.H."/>
            <person name="Sunkar R."/>
            <person name="Leebens-Mack J.H."/>
            <person name="Mockler T."/>
            <person name="Bennetzen J.L."/>
            <person name="Freeling M."/>
            <person name="Sankoff D."/>
            <person name="Paterson A.H."/>
            <person name="Zhu X."/>
            <person name="Yang X."/>
            <person name="Smith J.A."/>
            <person name="Cushman J.C."/>
            <person name="Paull R.E."/>
            <person name="Yu Q."/>
        </authorList>
    </citation>
    <scope>NUCLEOTIDE SEQUENCE [LARGE SCALE GENOMIC DNA]</scope>
    <source>
        <strain evidence="8">cv. F153</strain>
    </source>
</reference>
<comment type="subcellular location">
    <subcellularLocation>
        <location evidence="1">Vacuole membrane</location>
        <topology evidence="1">Peripheral membrane protein</topology>
    </subcellularLocation>
</comment>
<dbReference type="GO" id="GO:0005774">
    <property type="term" value="C:vacuolar membrane"/>
    <property type="evidence" value="ECO:0007669"/>
    <property type="project" value="UniProtKB-SubCell"/>
</dbReference>
<dbReference type="OrthoDB" id="405996at2759"/>
<keyword evidence="3" id="KW-0472">Membrane</keyword>
<feature type="region of interest" description="Disordered" evidence="6">
    <location>
        <begin position="905"/>
        <end position="933"/>
    </location>
</feature>
<evidence type="ECO:0000256" key="2">
    <source>
        <dbReference type="ARBA" id="ARBA00022801"/>
    </source>
</evidence>
<evidence type="ECO:0000256" key="5">
    <source>
        <dbReference type="ARBA" id="ARBA00023464"/>
    </source>
</evidence>
<evidence type="ECO:0000256" key="6">
    <source>
        <dbReference type="SAM" id="MobiDB-lite"/>
    </source>
</evidence>
<evidence type="ECO:0000313" key="8">
    <source>
        <dbReference type="Proteomes" id="UP000515123"/>
    </source>
</evidence>
<keyword evidence="2" id="KW-0378">Hydrolase</keyword>
<organism evidence="8 9">
    <name type="scientific">Ananas comosus</name>
    <name type="common">Pineapple</name>
    <name type="synonym">Ananas ananas</name>
    <dbReference type="NCBI Taxonomy" id="4615"/>
    <lineage>
        <taxon>Eukaryota</taxon>
        <taxon>Viridiplantae</taxon>
        <taxon>Streptophyta</taxon>
        <taxon>Embryophyta</taxon>
        <taxon>Tracheophyta</taxon>
        <taxon>Spermatophyta</taxon>
        <taxon>Magnoliopsida</taxon>
        <taxon>Liliopsida</taxon>
        <taxon>Poales</taxon>
        <taxon>Bromeliaceae</taxon>
        <taxon>Bromelioideae</taxon>
        <taxon>Ananas</taxon>
    </lineage>
</organism>
<accession>A0A6P5GDR4</accession>
<dbReference type="PANTHER" id="PTHR45738">
    <property type="entry name" value="POLYPHOSPHOINOSITIDE PHOSPHATASE"/>
    <property type="match status" value="1"/>
</dbReference>
<dbReference type="RefSeq" id="XP_020104053.1">
    <property type="nucleotide sequence ID" value="XM_020248464.1"/>
</dbReference>
<feature type="domain" description="SAC" evidence="7">
    <location>
        <begin position="234"/>
        <end position="609"/>
    </location>
</feature>
<evidence type="ECO:0000256" key="4">
    <source>
        <dbReference type="ARBA" id="ARBA00023337"/>
    </source>
</evidence>
<dbReference type="InterPro" id="IPR002013">
    <property type="entry name" value="SAC_dom"/>
</dbReference>
<dbReference type="AlphaFoldDB" id="A0A6P5GDR4"/>
<evidence type="ECO:0000256" key="1">
    <source>
        <dbReference type="ARBA" id="ARBA00004148"/>
    </source>
</evidence>
<evidence type="ECO:0000259" key="7">
    <source>
        <dbReference type="PROSITE" id="PS50275"/>
    </source>
</evidence>
<name>A0A6P5GDR4_ANACO</name>
<dbReference type="InterPro" id="IPR043573">
    <property type="entry name" value="Fig4-like"/>
</dbReference>
<gene>
    <name evidence="9" type="primary">LOC109721048</name>
</gene>
<evidence type="ECO:0000256" key="3">
    <source>
        <dbReference type="ARBA" id="ARBA00023136"/>
    </source>
</evidence>
<dbReference type="Proteomes" id="UP000515123">
    <property type="component" value="Linkage group 15"/>
</dbReference>
<feature type="region of interest" description="Disordered" evidence="6">
    <location>
        <begin position="955"/>
        <end position="975"/>
    </location>
</feature>
<protein>
    <submittedName>
        <fullName evidence="9">Phosphoinositide phosphatase SAC2-like isoform X1</fullName>
    </submittedName>
</protein>
<keyword evidence="8" id="KW-1185">Reference proteome</keyword>
<dbReference type="GO" id="GO:0043813">
    <property type="term" value="F:phosphatidylinositol-3,5-bisphosphate 5-phosphatase activity"/>
    <property type="evidence" value="ECO:0007669"/>
    <property type="project" value="InterPro"/>
</dbReference>
<comment type="subunit">
    <text evidence="5">Component of the PI(3,5)P2 regulatory complex at least composed of ATG18, SAC/FIG4, FAB1 and VAC14.</text>
</comment>
<feature type="compositionally biased region" description="Basic and acidic residues" evidence="6">
    <location>
        <begin position="739"/>
        <end position="751"/>
    </location>
</feature>
<comment type="catalytic activity">
    <reaction evidence="4">
        <text>a 1,2-diacyl-sn-glycero-3-phospho-(1D-myo-inositol-3,5-bisphosphate) + H2O = a 1,2-diacyl-sn-glycero-3-phospho-(1D-myo-inositol-3-phosphate) + phosphate</text>
        <dbReference type="Rhea" id="RHEA:32955"/>
        <dbReference type="ChEBI" id="CHEBI:15377"/>
        <dbReference type="ChEBI" id="CHEBI:43474"/>
        <dbReference type="ChEBI" id="CHEBI:57923"/>
        <dbReference type="ChEBI" id="CHEBI:58088"/>
    </reaction>
</comment>